<evidence type="ECO:0000256" key="3">
    <source>
        <dbReference type="ARBA" id="ARBA00022692"/>
    </source>
</evidence>
<dbReference type="PANTHER" id="PTHR30572:SF18">
    <property type="entry name" value="ABC-TYPE MACROLIDE FAMILY EXPORT SYSTEM PERMEASE COMPONENT 2"/>
    <property type="match status" value="1"/>
</dbReference>
<dbReference type="EMBL" id="VLPK01000001">
    <property type="protein sequence ID" value="TSJ44589.1"/>
    <property type="molecule type" value="Genomic_DNA"/>
</dbReference>
<feature type="domain" description="ABC3 transporter permease C-terminal" evidence="7">
    <location>
        <begin position="291"/>
        <end position="406"/>
    </location>
</feature>
<dbReference type="InterPro" id="IPR025857">
    <property type="entry name" value="MacB_PCD"/>
</dbReference>
<dbReference type="OrthoDB" id="1451596at2"/>
<dbReference type="GO" id="GO:0005886">
    <property type="term" value="C:plasma membrane"/>
    <property type="evidence" value="ECO:0007669"/>
    <property type="project" value="UniProtKB-SubCell"/>
</dbReference>
<dbReference type="Pfam" id="PF12704">
    <property type="entry name" value="MacB_PCD"/>
    <property type="match status" value="2"/>
</dbReference>
<feature type="domain" description="MacB-like periplasmic core" evidence="8">
    <location>
        <begin position="427"/>
        <end position="588"/>
    </location>
</feature>
<evidence type="ECO:0000259" key="7">
    <source>
        <dbReference type="Pfam" id="PF02687"/>
    </source>
</evidence>
<evidence type="ECO:0000313" key="9">
    <source>
        <dbReference type="EMBL" id="TSJ44589.1"/>
    </source>
</evidence>
<organism evidence="9 10">
    <name type="scientific">Mucilaginibacter corticis</name>
    <dbReference type="NCBI Taxonomy" id="2597670"/>
    <lineage>
        <taxon>Bacteria</taxon>
        <taxon>Pseudomonadati</taxon>
        <taxon>Bacteroidota</taxon>
        <taxon>Sphingobacteriia</taxon>
        <taxon>Sphingobacteriales</taxon>
        <taxon>Sphingobacteriaceae</taxon>
        <taxon>Mucilaginibacter</taxon>
    </lineage>
</organism>
<keyword evidence="3 6" id="KW-0812">Transmembrane</keyword>
<comment type="caution">
    <text evidence="9">The sequence shown here is derived from an EMBL/GenBank/DDBJ whole genome shotgun (WGS) entry which is preliminary data.</text>
</comment>
<reference evidence="9 10" key="1">
    <citation type="submission" date="2019-07" db="EMBL/GenBank/DDBJ databases">
        <authorList>
            <person name="Huq M.A."/>
        </authorList>
    </citation>
    <scope>NUCLEOTIDE SEQUENCE [LARGE SCALE GENOMIC DNA]</scope>
    <source>
        <strain evidence="9 10">MAH-19</strain>
    </source>
</reference>
<name>A0A556MXR3_9SPHI</name>
<feature type="domain" description="MacB-like periplasmic core" evidence="8">
    <location>
        <begin position="20"/>
        <end position="232"/>
    </location>
</feature>
<feature type="transmembrane region" description="Helical" evidence="6">
    <location>
        <begin position="746"/>
        <end position="768"/>
    </location>
</feature>
<evidence type="ECO:0000256" key="2">
    <source>
        <dbReference type="ARBA" id="ARBA00022475"/>
    </source>
</evidence>
<evidence type="ECO:0000259" key="8">
    <source>
        <dbReference type="Pfam" id="PF12704"/>
    </source>
</evidence>
<dbReference type="InterPro" id="IPR003838">
    <property type="entry name" value="ABC3_permease_C"/>
</dbReference>
<accession>A0A556MXR3</accession>
<feature type="transmembrane region" description="Helical" evidence="6">
    <location>
        <begin position="332"/>
        <end position="359"/>
    </location>
</feature>
<keyword evidence="4 6" id="KW-1133">Transmembrane helix</keyword>
<keyword evidence="2" id="KW-1003">Cell membrane</keyword>
<feature type="transmembrane region" description="Helical" evidence="6">
    <location>
        <begin position="662"/>
        <end position="686"/>
    </location>
</feature>
<evidence type="ECO:0000256" key="5">
    <source>
        <dbReference type="ARBA" id="ARBA00023136"/>
    </source>
</evidence>
<dbReference type="AlphaFoldDB" id="A0A556MXR3"/>
<dbReference type="InterPro" id="IPR050250">
    <property type="entry name" value="Macrolide_Exporter_MacB"/>
</dbReference>
<feature type="domain" description="ABC3 transporter permease C-terminal" evidence="7">
    <location>
        <begin position="665"/>
        <end position="769"/>
    </location>
</feature>
<keyword evidence="10" id="KW-1185">Reference proteome</keyword>
<feature type="transmembrane region" description="Helical" evidence="6">
    <location>
        <begin position="285"/>
        <end position="307"/>
    </location>
</feature>
<evidence type="ECO:0000256" key="4">
    <source>
        <dbReference type="ARBA" id="ARBA00022989"/>
    </source>
</evidence>
<evidence type="ECO:0000256" key="6">
    <source>
        <dbReference type="SAM" id="Phobius"/>
    </source>
</evidence>
<protein>
    <submittedName>
        <fullName evidence="9">FtsX-like permease family protein</fullName>
    </submittedName>
</protein>
<evidence type="ECO:0000256" key="1">
    <source>
        <dbReference type="ARBA" id="ARBA00004651"/>
    </source>
</evidence>
<evidence type="ECO:0000313" key="10">
    <source>
        <dbReference type="Proteomes" id="UP000318733"/>
    </source>
</evidence>
<dbReference type="Proteomes" id="UP000318733">
    <property type="component" value="Unassembled WGS sequence"/>
</dbReference>
<feature type="transmembrane region" description="Helical" evidence="6">
    <location>
        <begin position="424"/>
        <end position="448"/>
    </location>
</feature>
<keyword evidence="5 6" id="KW-0472">Membrane</keyword>
<dbReference type="GO" id="GO:0022857">
    <property type="term" value="F:transmembrane transporter activity"/>
    <property type="evidence" value="ECO:0007669"/>
    <property type="project" value="TreeGrafter"/>
</dbReference>
<proteinExistence type="predicted"/>
<dbReference type="RefSeq" id="WP_144248151.1">
    <property type="nucleotide sequence ID" value="NZ_VLPK01000001.1"/>
</dbReference>
<dbReference type="Pfam" id="PF02687">
    <property type="entry name" value="FtsX"/>
    <property type="match status" value="2"/>
</dbReference>
<gene>
    <name evidence="9" type="ORF">FO440_10570</name>
</gene>
<sequence>MIKNYIKTAFRSLLKNKGFTFINIFGLALGLTICLLIIFYVFDELSYDRYNTKHDRIYRVNTDLRYGGTTTTFAITAPPVCGALVKEFPEVENSARVAPALNIRFKKGDQVIDENIAVYCDPSLFNIFTLPMIEGNPETALSDHTSIVISESAARKYFNTVHVLGKILTMVNDNNAYKITGVINDMPAQSHFRADFFMALDDHNDHGWMHFNQTTYVLLKPGADVSRLESKFDGLMKRNLNTGDFNYDKFSAKGNFIKLSLTPLTDIHLKSNRQRELAANGNVQYIYIFSAVALFILVLACINFMNLSTAQSANRAREVGVRKVLGSSRKHLIAQFLSESVMITLAATMIAVLTAWALLPAFNNLSDKNLAITLQTFTWLLPALLLIIVIVGALAGAYPAFFLSAFQPIHVLKGKLTAGFKGSFLRSFLVVFQFSISIFLIIGTVVIYNQLKYIQSKDLGFKRDQVLIVKNATVVDDAQILKQEIKQLPGVENATLTGFLPTGVNRWPNNVTTSMGKSIQTEFWVVDEDYINTMGMVITKGRNFSKSLATDSAAIIINETAAKMLNYKDGSETLNNKYHIIGVVKDFNFASLRNNVTPLVMVLGHDWMASLSIKMNTAGLPATLSGIQNKWKQLAPNHQFEYSFMDADFNALYNNEQRMGRIFVIFTSLAIFIACLGLFGLAAYAAEQRNREIGIRKVLGAGVAALMIMLSKDFIKLVFMAILITTPLAWWAMQKWLQGYAYREGIHWYIFPATSLVAILIAIITVSFQSVKAALVNPVKSLRSE</sequence>
<feature type="transmembrane region" description="Helical" evidence="6">
    <location>
        <begin position="379"/>
        <end position="403"/>
    </location>
</feature>
<feature type="transmembrane region" description="Helical" evidence="6">
    <location>
        <begin position="21"/>
        <end position="42"/>
    </location>
</feature>
<comment type="subcellular location">
    <subcellularLocation>
        <location evidence="1">Cell membrane</location>
        <topology evidence="1">Multi-pass membrane protein</topology>
    </subcellularLocation>
</comment>
<dbReference type="PANTHER" id="PTHR30572">
    <property type="entry name" value="MEMBRANE COMPONENT OF TRANSPORTER-RELATED"/>
    <property type="match status" value="1"/>
</dbReference>
<feature type="transmembrane region" description="Helical" evidence="6">
    <location>
        <begin position="698"/>
        <end position="726"/>
    </location>
</feature>